<keyword evidence="2" id="KW-0408">Iron</keyword>
<dbReference type="PROSITE" id="PS51471">
    <property type="entry name" value="FE2OG_OXY"/>
    <property type="match status" value="1"/>
</dbReference>
<dbReference type="InterPro" id="IPR005123">
    <property type="entry name" value="Oxoglu/Fe-dep_dioxygenase_dom"/>
</dbReference>
<dbReference type="Pfam" id="PF03171">
    <property type="entry name" value="2OG-FeII_Oxy"/>
    <property type="match status" value="1"/>
</dbReference>
<evidence type="ECO:0000256" key="1">
    <source>
        <dbReference type="ARBA" id="ARBA00008056"/>
    </source>
</evidence>
<evidence type="ECO:0000259" key="4">
    <source>
        <dbReference type="PROSITE" id="PS51471"/>
    </source>
</evidence>
<evidence type="ECO:0000313" key="5">
    <source>
        <dbReference type="EMBL" id="ATZ47923.1"/>
    </source>
</evidence>
<name>A0A384JBJ0_BOTFB</name>
<dbReference type="EMBL" id="CP009807">
    <property type="protein sequence ID" value="ATZ47923.1"/>
    <property type="molecule type" value="Genomic_DNA"/>
</dbReference>
<proteinExistence type="inferred from homology"/>
<dbReference type="KEGG" id="bfu:BCIN_03g01990"/>
<keyword evidence="2" id="KW-0479">Metal-binding</keyword>
<dbReference type="PRINTS" id="PR00682">
    <property type="entry name" value="IPNSYNTHASE"/>
</dbReference>
<feature type="region of interest" description="Disordered" evidence="3">
    <location>
        <begin position="310"/>
        <end position="333"/>
    </location>
</feature>
<sequence length="333" mass="37987">MPSSTKNSSFYLPLVNITPYLQDPSSIAGQQVLDDVRRACTSTGFFQLVGHGVPATLQKNLYNAAAKFFALPMDVKLPLDVRKNIGFRGYDVMSSQSYEKDVLPDLKEGYIVGTDIPLDDPRVMKRRFFMGRNIWPPTEFLPYEDFQKVVEEYNDAMLRLSWVVVDLIAATLPYGPHVFDELKENDPACPLRLLHYPPTPKQVGNERRQFGSSAHTDFGFITLLLQDENPGLEVQDRETGEWIGVPPNEEAYVVNMGDMISRVTGNLYKSSLHRVLNKAPTDRYSVVFFVDGNLDYKLRRLDKIGQPGEDEEALTVEEHMEERRRTTYGLRKK</sequence>
<dbReference type="InterPro" id="IPR026992">
    <property type="entry name" value="DIOX_N"/>
</dbReference>
<dbReference type="GO" id="GO:0044283">
    <property type="term" value="P:small molecule biosynthetic process"/>
    <property type="evidence" value="ECO:0007669"/>
    <property type="project" value="UniProtKB-ARBA"/>
</dbReference>
<accession>A0A384JBJ0</accession>
<comment type="similarity">
    <text evidence="1 2">Belongs to the iron/ascorbate-dependent oxidoreductase family.</text>
</comment>
<evidence type="ECO:0000256" key="3">
    <source>
        <dbReference type="SAM" id="MobiDB-lite"/>
    </source>
</evidence>
<dbReference type="AlphaFoldDB" id="A0A384JBJ0"/>
<organism evidence="5 6">
    <name type="scientific">Botryotinia fuckeliana (strain B05.10)</name>
    <name type="common">Noble rot fungus</name>
    <name type="synonym">Botrytis cinerea</name>
    <dbReference type="NCBI Taxonomy" id="332648"/>
    <lineage>
        <taxon>Eukaryota</taxon>
        <taxon>Fungi</taxon>
        <taxon>Dikarya</taxon>
        <taxon>Ascomycota</taxon>
        <taxon>Pezizomycotina</taxon>
        <taxon>Leotiomycetes</taxon>
        <taxon>Helotiales</taxon>
        <taxon>Sclerotiniaceae</taxon>
        <taxon>Botrytis</taxon>
    </lineage>
</organism>
<dbReference type="InterPro" id="IPR050231">
    <property type="entry name" value="Iron_ascorbate_oxido_reductase"/>
</dbReference>
<dbReference type="SUPFAM" id="SSF51197">
    <property type="entry name" value="Clavaminate synthase-like"/>
    <property type="match status" value="1"/>
</dbReference>
<dbReference type="VEuPathDB" id="FungiDB:Bcin03g01990"/>
<feature type="domain" description="Fe2OG dioxygenase" evidence="4">
    <location>
        <begin position="187"/>
        <end position="292"/>
    </location>
</feature>
<dbReference type="InterPro" id="IPR027443">
    <property type="entry name" value="IPNS-like_sf"/>
</dbReference>
<reference evidence="5 6" key="3">
    <citation type="journal article" date="2017" name="Mol. Plant Pathol.">
        <title>A gapless genome sequence of the fungus Botrytis cinerea.</title>
        <authorList>
            <person name="Van Kan J.A."/>
            <person name="Stassen J.H."/>
            <person name="Mosbach A."/>
            <person name="Van Der Lee T.A."/>
            <person name="Faino L."/>
            <person name="Farmer A.D."/>
            <person name="Papasotiriou D.G."/>
            <person name="Zhou S."/>
            <person name="Seidl M.F."/>
            <person name="Cottam E."/>
            <person name="Edel D."/>
            <person name="Hahn M."/>
            <person name="Schwartz D.C."/>
            <person name="Dietrich R.A."/>
            <person name="Widdison S."/>
            <person name="Scalliet G."/>
        </authorList>
    </citation>
    <scope>NUCLEOTIDE SEQUENCE [LARGE SCALE GENOMIC DNA]</scope>
    <source>
        <strain evidence="5 6">B05.10</strain>
    </source>
</reference>
<dbReference type="OrthoDB" id="288590at2759"/>
<dbReference type="Proteomes" id="UP000001798">
    <property type="component" value="Chromosome 3"/>
</dbReference>
<dbReference type="RefSeq" id="XP_024547560.1">
    <property type="nucleotide sequence ID" value="XM_024691787.1"/>
</dbReference>
<reference evidence="5 6" key="2">
    <citation type="journal article" date="2012" name="Eukaryot. Cell">
        <title>Genome update of Botrytis cinerea strains B05.10 and T4.</title>
        <authorList>
            <person name="Staats M."/>
            <person name="van Kan J.A."/>
        </authorList>
    </citation>
    <scope>NUCLEOTIDE SEQUENCE [LARGE SCALE GENOMIC DNA]</scope>
    <source>
        <strain evidence="5 6">B05.10</strain>
    </source>
</reference>
<evidence type="ECO:0000313" key="6">
    <source>
        <dbReference type="Proteomes" id="UP000001798"/>
    </source>
</evidence>
<evidence type="ECO:0000256" key="2">
    <source>
        <dbReference type="RuleBase" id="RU003682"/>
    </source>
</evidence>
<keyword evidence="6" id="KW-1185">Reference proteome</keyword>
<dbReference type="GO" id="GO:0046872">
    <property type="term" value="F:metal ion binding"/>
    <property type="evidence" value="ECO:0007669"/>
    <property type="project" value="UniProtKB-KW"/>
</dbReference>
<dbReference type="GeneID" id="5440011"/>
<dbReference type="Pfam" id="PF14226">
    <property type="entry name" value="DIOX_N"/>
    <property type="match status" value="1"/>
</dbReference>
<keyword evidence="2" id="KW-0560">Oxidoreductase</keyword>
<dbReference type="OMA" id="FACDQAR"/>
<dbReference type="PANTHER" id="PTHR47990">
    <property type="entry name" value="2-OXOGLUTARATE (2OG) AND FE(II)-DEPENDENT OXYGENASE SUPERFAMILY PROTEIN-RELATED"/>
    <property type="match status" value="1"/>
</dbReference>
<gene>
    <name evidence="5" type="ORF">BCIN_03g01990</name>
</gene>
<protein>
    <recommendedName>
        <fullName evidence="4">Fe2OG dioxygenase domain-containing protein</fullName>
    </recommendedName>
</protein>
<dbReference type="InterPro" id="IPR044861">
    <property type="entry name" value="IPNS-like_FE2OG_OXY"/>
</dbReference>
<dbReference type="Gene3D" id="2.60.120.330">
    <property type="entry name" value="B-lactam Antibiotic, Isopenicillin N Synthase, Chain"/>
    <property type="match status" value="1"/>
</dbReference>
<dbReference type="GO" id="GO:0016491">
    <property type="term" value="F:oxidoreductase activity"/>
    <property type="evidence" value="ECO:0007669"/>
    <property type="project" value="UniProtKB-KW"/>
</dbReference>
<feature type="compositionally biased region" description="Basic and acidic residues" evidence="3">
    <location>
        <begin position="316"/>
        <end position="325"/>
    </location>
</feature>
<reference evidence="5 6" key="1">
    <citation type="journal article" date="2011" name="PLoS Genet.">
        <title>Genomic analysis of the necrotrophic fungal pathogens Sclerotinia sclerotiorum and Botrytis cinerea.</title>
        <authorList>
            <person name="Amselem J."/>
            <person name="Cuomo C.A."/>
            <person name="van Kan J.A."/>
            <person name="Viaud M."/>
            <person name="Benito E.P."/>
            <person name="Couloux A."/>
            <person name="Coutinho P.M."/>
            <person name="de Vries R.P."/>
            <person name="Dyer P.S."/>
            <person name="Fillinger S."/>
            <person name="Fournier E."/>
            <person name="Gout L."/>
            <person name="Hahn M."/>
            <person name="Kohn L."/>
            <person name="Lapalu N."/>
            <person name="Plummer K.M."/>
            <person name="Pradier J.M."/>
            <person name="Quevillon E."/>
            <person name="Sharon A."/>
            <person name="Simon A."/>
            <person name="ten Have A."/>
            <person name="Tudzynski B."/>
            <person name="Tudzynski P."/>
            <person name="Wincker P."/>
            <person name="Andrew M."/>
            <person name="Anthouard V."/>
            <person name="Beever R.E."/>
            <person name="Beffa R."/>
            <person name="Benoit I."/>
            <person name="Bouzid O."/>
            <person name="Brault B."/>
            <person name="Chen Z."/>
            <person name="Choquer M."/>
            <person name="Collemare J."/>
            <person name="Cotton P."/>
            <person name="Danchin E.G."/>
            <person name="Da Silva C."/>
            <person name="Gautier A."/>
            <person name="Giraud C."/>
            <person name="Giraud T."/>
            <person name="Gonzalez C."/>
            <person name="Grossetete S."/>
            <person name="Guldener U."/>
            <person name="Henrissat B."/>
            <person name="Howlett B.J."/>
            <person name="Kodira C."/>
            <person name="Kretschmer M."/>
            <person name="Lappartient A."/>
            <person name="Leroch M."/>
            <person name="Levis C."/>
            <person name="Mauceli E."/>
            <person name="Neuveglise C."/>
            <person name="Oeser B."/>
            <person name="Pearson M."/>
            <person name="Poulain J."/>
            <person name="Poussereau N."/>
            <person name="Quesneville H."/>
            <person name="Rascle C."/>
            <person name="Schumacher J."/>
            <person name="Segurens B."/>
            <person name="Sexton A."/>
            <person name="Silva E."/>
            <person name="Sirven C."/>
            <person name="Soanes D.M."/>
            <person name="Talbot N.J."/>
            <person name="Templeton M."/>
            <person name="Yandava C."/>
            <person name="Yarden O."/>
            <person name="Zeng Q."/>
            <person name="Rollins J.A."/>
            <person name="Lebrun M.H."/>
            <person name="Dickman M."/>
        </authorList>
    </citation>
    <scope>NUCLEOTIDE SEQUENCE [LARGE SCALE GENOMIC DNA]</scope>
    <source>
        <strain evidence="5 6">B05.10</strain>
    </source>
</reference>